<dbReference type="HOGENOM" id="CLU_025643_1_2_1"/>
<dbReference type="InParanoid" id="K1QJE8"/>
<organism evidence="6">
    <name type="scientific">Magallana gigas</name>
    <name type="common">Pacific oyster</name>
    <name type="synonym">Crassostrea gigas</name>
    <dbReference type="NCBI Taxonomy" id="29159"/>
    <lineage>
        <taxon>Eukaryota</taxon>
        <taxon>Metazoa</taxon>
        <taxon>Spiralia</taxon>
        <taxon>Lophotrochozoa</taxon>
        <taxon>Mollusca</taxon>
        <taxon>Bivalvia</taxon>
        <taxon>Autobranchia</taxon>
        <taxon>Pteriomorphia</taxon>
        <taxon>Ostreida</taxon>
        <taxon>Ostreoidea</taxon>
        <taxon>Ostreidae</taxon>
        <taxon>Magallana</taxon>
    </lineage>
</organism>
<keyword evidence="2" id="KW-0479">Metal-binding</keyword>
<evidence type="ECO:0000313" key="6">
    <source>
        <dbReference type="EMBL" id="EKC21791.1"/>
    </source>
</evidence>
<dbReference type="GO" id="GO:0008270">
    <property type="term" value="F:zinc ion binding"/>
    <property type="evidence" value="ECO:0007669"/>
    <property type="project" value="UniProtKB-KW"/>
</dbReference>
<reference evidence="6" key="1">
    <citation type="journal article" date="2012" name="Nature">
        <title>The oyster genome reveals stress adaptation and complexity of shell formation.</title>
        <authorList>
            <person name="Zhang G."/>
            <person name="Fang X."/>
            <person name="Guo X."/>
            <person name="Li L."/>
            <person name="Luo R."/>
            <person name="Xu F."/>
            <person name="Yang P."/>
            <person name="Zhang L."/>
            <person name="Wang X."/>
            <person name="Qi H."/>
            <person name="Xiong Z."/>
            <person name="Que H."/>
            <person name="Xie Y."/>
            <person name="Holland P.W."/>
            <person name="Paps J."/>
            <person name="Zhu Y."/>
            <person name="Wu F."/>
            <person name="Chen Y."/>
            <person name="Wang J."/>
            <person name="Peng C."/>
            <person name="Meng J."/>
            <person name="Yang L."/>
            <person name="Liu J."/>
            <person name="Wen B."/>
            <person name="Zhang N."/>
            <person name="Huang Z."/>
            <person name="Zhu Q."/>
            <person name="Feng Y."/>
            <person name="Mount A."/>
            <person name="Hedgecock D."/>
            <person name="Xu Z."/>
            <person name="Liu Y."/>
            <person name="Domazet-Loso T."/>
            <person name="Du Y."/>
            <person name="Sun X."/>
            <person name="Zhang S."/>
            <person name="Liu B."/>
            <person name="Cheng P."/>
            <person name="Jiang X."/>
            <person name="Li J."/>
            <person name="Fan D."/>
            <person name="Wang W."/>
            <person name="Fu W."/>
            <person name="Wang T."/>
            <person name="Wang B."/>
            <person name="Zhang J."/>
            <person name="Peng Z."/>
            <person name="Li Y."/>
            <person name="Li N."/>
            <person name="Wang J."/>
            <person name="Chen M."/>
            <person name="He Y."/>
            <person name="Tan F."/>
            <person name="Song X."/>
            <person name="Zheng Q."/>
            <person name="Huang R."/>
            <person name="Yang H."/>
            <person name="Du X."/>
            <person name="Chen L."/>
            <person name="Yang M."/>
            <person name="Gaffney P.M."/>
            <person name="Wang S."/>
            <person name="Luo L."/>
            <person name="She Z."/>
            <person name="Ming Y."/>
            <person name="Huang W."/>
            <person name="Zhang S."/>
            <person name="Huang B."/>
            <person name="Zhang Y."/>
            <person name="Qu T."/>
            <person name="Ni P."/>
            <person name="Miao G."/>
            <person name="Wang J."/>
            <person name="Wang Q."/>
            <person name="Steinberg C.E."/>
            <person name="Wang H."/>
            <person name="Li N."/>
            <person name="Qian L."/>
            <person name="Zhang G."/>
            <person name="Li Y."/>
            <person name="Yang H."/>
            <person name="Liu X."/>
            <person name="Wang J."/>
            <person name="Yin Y."/>
            <person name="Wang J."/>
        </authorList>
    </citation>
    <scope>NUCLEOTIDE SEQUENCE [LARGE SCALE GENOMIC DNA]</scope>
    <source>
        <strain evidence="6">05x7-T-G4-1.051#20</strain>
    </source>
</reference>
<dbReference type="EMBL" id="JH817998">
    <property type="protein sequence ID" value="EKC21791.1"/>
    <property type="molecule type" value="Genomic_DNA"/>
</dbReference>
<protein>
    <submittedName>
        <fullName evidence="6">Uncharacterized protein</fullName>
    </submittedName>
</protein>
<dbReference type="SMART" id="SM00692">
    <property type="entry name" value="DM3"/>
    <property type="match status" value="1"/>
</dbReference>
<evidence type="ECO:0000256" key="2">
    <source>
        <dbReference type="ARBA" id="ARBA00022723"/>
    </source>
</evidence>
<evidence type="ECO:0000256" key="3">
    <source>
        <dbReference type="ARBA" id="ARBA00022771"/>
    </source>
</evidence>
<sequence>MFRFPTNATLARRWEKLCRRKDRSINASSDRICSCHFKDGVKDNGPTIFSWSSVFDFEDPNKISRRTVKAEAAPQEICVSTLDVNNCAPQLPPHSHDHSYQLTFERMIEEHKNLKLQVKELTDRIQAISLKRAFTLEDIIGDERKVPGNNMRLQASTYSDYKNSHTVKSVTGVAPNGALVFASKLYPGSTSDVALVEHCGILHQMSPGDMILADKGFTIHKLLPQGVHLYIPPFLTAKSQYTPAEVQLCRKIAKSRIHVERANESIKNYEILRHIPHQFRYISTKFFQLCCVLVNFQDPFCKR</sequence>
<dbReference type="Pfam" id="PF05485">
    <property type="entry name" value="THAP"/>
    <property type="match status" value="1"/>
</dbReference>
<dbReference type="PANTHER" id="PTHR23080:SF133">
    <property type="entry name" value="SI:CH211-262I1.5-RELATED"/>
    <property type="match status" value="1"/>
</dbReference>
<dbReference type="Pfam" id="PF13359">
    <property type="entry name" value="DDE_Tnp_4"/>
    <property type="match status" value="1"/>
</dbReference>
<comment type="cofactor">
    <cofactor evidence="1">
        <name>a divalent metal cation</name>
        <dbReference type="ChEBI" id="CHEBI:60240"/>
    </cofactor>
</comment>
<dbReference type="GO" id="GO:0003677">
    <property type="term" value="F:DNA binding"/>
    <property type="evidence" value="ECO:0007669"/>
    <property type="project" value="UniProtKB-UniRule"/>
</dbReference>
<dbReference type="InterPro" id="IPR006612">
    <property type="entry name" value="THAP_Znf"/>
</dbReference>
<dbReference type="PANTHER" id="PTHR23080">
    <property type="entry name" value="THAP DOMAIN PROTEIN"/>
    <property type="match status" value="1"/>
</dbReference>
<keyword evidence="4" id="KW-0862">Zinc</keyword>
<keyword evidence="5" id="KW-0238">DNA-binding</keyword>
<keyword evidence="3" id="KW-0863">Zinc-finger</keyword>
<evidence type="ECO:0000256" key="1">
    <source>
        <dbReference type="ARBA" id="ARBA00001968"/>
    </source>
</evidence>
<dbReference type="InterPro" id="IPR027806">
    <property type="entry name" value="HARBI1_dom"/>
</dbReference>
<accession>K1QJE8</accession>
<evidence type="ECO:0000256" key="5">
    <source>
        <dbReference type="ARBA" id="ARBA00023125"/>
    </source>
</evidence>
<dbReference type="SUPFAM" id="SSF57716">
    <property type="entry name" value="Glucocorticoid receptor-like (DNA-binding domain)"/>
    <property type="match status" value="1"/>
</dbReference>
<evidence type="ECO:0000256" key="4">
    <source>
        <dbReference type="ARBA" id="ARBA00022833"/>
    </source>
</evidence>
<gene>
    <name evidence="6" type="ORF">CGI_10003326</name>
</gene>
<proteinExistence type="predicted"/>
<dbReference type="PROSITE" id="PS50950">
    <property type="entry name" value="ZF_THAP"/>
    <property type="match status" value="1"/>
</dbReference>
<dbReference type="AlphaFoldDB" id="K1QJE8"/>
<name>K1QJE8_MAGGI</name>